<feature type="transmembrane region" description="Helical" evidence="2">
    <location>
        <begin position="359"/>
        <end position="381"/>
    </location>
</feature>
<feature type="transmembrane region" description="Helical" evidence="2">
    <location>
        <begin position="387"/>
        <end position="407"/>
    </location>
</feature>
<feature type="transmembrane region" description="Helical" evidence="2">
    <location>
        <begin position="736"/>
        <end position="755"/>
    </location>
</feature>
<feature type="transmembrane region" description="Helical" evidence="2">
    <location>
        <begin position="334"/>
        <end position="352"/>
    </location>
</feature>
<feature type="transmembrane region" description="Helical" evidence="2">
    <location>
        <begin position="655"/>
        <end position="674"/>
    </location>
</feature>
<dbReference type="eggNOG" id="COG0544">
    <property type="taxonomic scope" value="Bacteria"/>
</dbReference>
<feature type="region of interest" description="Disordered" evidence="1">
    <location>
        <begin position="1"/>
        <end position="37"/>
    </location>
</feature>
<feature type="region of interest" description="Disordered" evidence="1">
    <location>
        <begin position="874"/>
        <end position="951"/>
    </location>
</feature>
<keyword evidence="2" id="KW-1133">Transmembrane helix</keyword>
<feature type="transmembrane region" description="Helical" evidence="2">
    <location>
        <begin position="285"/>
        <end position="303"/>
    </location>
</feature>
<feature type="transmembrane region" description="Helical" evidence="2">
    <location>
        <begin position="810"/>
        <end position="828"/>
    </location>
</feature>
<dbReference type="Pfam" id="PF10101">
    <property type="entry name" value="DUF2339"/>
    <property type="match status" value="1"/>
</dbReference>
<feature type="transmembrane region" description="Helical" evidence="2">
    <location>
        <begin position="529"/>
        <end position="547"/>
    </location>
</feature>
<reference evidence="4" key="1">
    <citation type="submission" date="2012-06" db="EMBL/GenBank/DDBJ databases">
        <title>The complete genome of Flexibacter litoralis DSM 6794.</title>
        <authorList>
            <person name="Lucas S."/>
            <person name="Copeland A."/>
            <person name="Lapidus A."/>
            <person name="Glavina del Rio T."/>
            <person name="Dalin E."/>
            <person name="Tice H."/>
            <person name="Bruce D."/>
            <person name="Goodwin L."/>
            <person name="Pitluck S."/>
            <person name="Peters L."/>
            <person name="Ovchinnikova G."/>
            <person name="Lu M."/>
            <person name="Kyrpides N."/>
            <person name="Mavromatis K."/>
            <person name="Ivanova N."/>
            <person name="Brettin T."/>
            <person name="Detter J.C."/>
            <person name="Han C."/>
            <person name="Larimer F."/>
            <person name="Land M."/>
            <person name="Hauser L."/>
            <person name="Markowitz V."/>
            <person name="Cheng J.-F."/>
            <person name="Hugenholtz P."/>
            <person name="Woyke T."/>
            <person name="Wu D."/>
            <person name="Spring S."/>
            <person name="Lang E."/>
            <person name="Kopitz M."/>
            <person name="Brambilla E."/>
            <person name="Klenk H.-P."/>
            <person name="Eisen J.A."/>
        </authorList>
    </citation>
    <scope>NUCLEOTIDE SEQUENCE [LARGE SCALE GENOMIC DNA]</scope>
    <source>
        <strain evidence="4">ATCC 23117 / DSM 6794 / NBRC 15988 / NCIMB 1366 / Sio-4</strain>
    </source>
</reference>
<proteinExistence type="predicted"/>
<keyword evidence="4" id="KW-1185">Reference proteome</keyword>
<evidence type="ECO:0000256" key="1">
    <source>
        <dbReference type="SAM" id="MobiDB-lite"/>
    </source>
</evidence>
<protein>
    <submittedName>
        <fullName evidence="3">Putative membrane protein (DUF2339)</fullName>
    </submittedName>
</protein>
<feature type="transmembrane region" description="Helical" evidence="2">
    <location>
        <begin position="445"/>
        <end position="467"/>
    </location>
</feature>
<feature type="compositionally biased region" description="Polar residues" evidence="1">
    <location>
        <begin position="893"/>
        <end position="913"/>
    </location>
</feature>
<evidence type="ECO:0000313" key="4">
    <source>
        <dbReference type="Proteomes" id="UP000006054"/>
    </source>
</evidence>
<dbReference type="eggNOG" id="COG5373">
    <property type="taxonomic scope" value="Bacteria"/>
</dbReference>
<accession>I4AQ09</accession>
<dbReference type="RefSeq" id="WP_014799468.1">
    <property type="nucleotide sequence ID" value="NC_018018.1"/>
</dbReference>
<feature type="transmembrane region" description="Helical" evidence="2">
    <location>
        <begin position="225"/>
        <end position="246"/>
    </location>
</feature>
<dbReference type="STRING" id="880071.Fleli_3732"/>
<dbReference type="PANTHER" id="PTHR38434">
    <property type="entry name" value="BLL2549 PROTEIN"/>
    <property type="match status" value="1"/>
</dbReference>
<feature type="compositionally biased region" description="Basic and acidic residues" evidence="1">
    <location>
        <begin position="1"/>
        <end position="16"/>
    </location>
</feature>
<feature type="compositionally biased region" description="Basic and acidic residues" evidence="1">
    <location>
        <begin position="936"/>
        <end position="951"/>
    </location>
</feature>
<name>I4AQ09_BERLS</name>
<dbReference type="HOGENOM" id="CLU_309673_0_0_10"/>
<dbReference type="AlphaFoldDB" id="I4AQ09"/>
<feature type="transmembrane region" description="Helical" evidence="2">
    <location>
        <begin position="559"/>
        <end position="578"/>
    </location>
</feature>
<feature type="transmembrane region" description="Helical" evidence="2">
    <location>
        <begin position="587"/>
        <end position="610"/>
    </location>
</feature>
<dbReference type="OrthoDB" id="666059at2"/>
<dbReference type="PANTHER" id="PTHR38434:SF1">
    <property type="entry name" value="BLL2549 PROTEIN"/>
    <property type="match status" value="1"/>
</dbReference>
<feature type="transmembrane region" description="Helical" evidence="2">
    <location>
        <begin position="630"/>
        <end position="648"/>
    </location>
</feature>
<dbReference type="Proteomes" id="UP000006054">
    <property type="component" value="Chromosome"/>
</dbReference>
<keyword evidence="2" id="KW-0472">Membrane</keyword>
<feature type="transmembrane region" description="Helical" evidence="2">
    <location>
        <begin position="310"/>
        <end position="328"/>
    </location>
</feature>
<feature type="transmembrane region" description="Helical" evidence="2">
    <location>
        <begin position="419"/>
        <end position="439"/>
    </location>
</feature>
<feature type="transmembrane region" description="Helical" evidence="2">
    <location>
        <begin position="834"/>
        <end position="854"/>
    </location>
</feature>
<gene>
    <name evidence="3" type="ordered locus">Fleli_3732</name>
</gene>
<organism evidence="3 4">
    <name type="scientific">Bernardetia litoralis (strain ATCC 23117 / DSM 6794 / NBRC 15988 / NCIMB 1366 / Fx l1 / Sio-4)</name>
    <name type="common">Flexibacter litoralis</name>
    <dbReference type="NCBI Taxonomy" id="880071"/>
    <lineage>
        <taxon>Bacteria</taxon>
        <taxon>Pseudomonadati</taxon>
        <taxon>Bacteroidota</taxon>
        <taxon>Cytophagia</taxon>
        <taxon>Cytophagales</taxon>
        <taxon>Bernardetiaceae</taxon>
        <taxon>Bernardetia</taxon>
    </lineage>
</organism>
<keyword evidence="2" id="KW-0812">Transmembrane</keyword>
<sequence>MDEKNNPKDEFKKEKDNLEEENEKFPNQNFEEKVNQLPKNLIPKKYTLQSSTQNADSEASDLLKVAEGFREEIQEVRSYLRRFDKDYEENVKKDPIYHHLSQMSDLTIEDDELAQRIYKNKIKEYKGTREGARQTGDMVGRGRKVYLKVFGEDATTQEKRSQPDSRYQPKEATLQNQTRALEEIYSQSKKGLEEYLGENLLNKIGIFMLIIGVIMLINFGIDSGFIGNIGQLFIGFTVGGILLALSHRERNTSKNTSATYLVGGMIILYYSANLLFEYYSVGSQIWAYAINLLITSIAVILAIAHNRKTLALMSILGGYVTSFIVVGFETTNYFALFAYLLLLNIIALAIAHRKEWDNINIFTFIASLLLFDSWIFVYADFNIGNNAITALVFATLYYVTFFLMNVIYSMGTQQRLKSFNYAMLLANVISYVIIISYVLYQIDSFGYLGAFIFGLAVFNSVYSYLLYKSDSADVKLFYTVIGYTILFFTIAIPLLVDKEYINICYVFEGVILIWVGIRSQMSVFKTASMFLIGASILVWFLDLYWAYENDLTRRFLLNGAVLSSLLAMVGLAFSIYLLKDEDENEDIGFITVGMYTNFLGGFMLLILFLIGNLELIIHKANNFGSNDFRLILIGLFNIIYAVGVWQFAKTVKWHGVTQIMGGMVFLMALVYLGLVQPQAMDLLLEHIRTKSAESHWLTNSNALSQYLGHYINLFITLFGLILLTRDVYYEDGEKSVMYAITIYILCFAVVAYLSLELRNAVIWIFYDIGDGLEGKDAILEINSQFGYPILWAFLSVTAITLGMKYKIKEVRLFALILFIVLLAKFAFWDFWRMGRVEGIITFVIVGAILLRIGWKYNQLKKIVMEGELQEIYQNTSETETPRPQPTGRIPSERQPTQETKNRRNPNSNRNIGSEMNEEDKKKEQDELADLPPPPKPRPEDRTPNKPNKEDE</sequence>
<feature type="transmembrane region" description="Helical" evidence="2">
    <location>
        <begin position="706"/>
        <end position="724"/>
    </location>
</feature>
<feature type="transmembrane region" description="Helical" evidence="2">
    <location>
        <begin position="200"/>
        <end position="219"/>
    </location>
</feature>
<feature type="transmembrane region" description="Helical" evidence="2">
    <location>
        <begin position="258"/>
        <end position="279"/>
    </location>
</feature>
<evidence type="ECO:0000256" key="2">
    <source>
        <dbReference type="SAM" id="Phobius"/>
    </source>
</evidence>
<dbReference type="EMBL" id="CP003345">
    <property type="protein sequence ID" value="AFM06044.1"/>
    <property type="molecule type" value="Genomic_DNA"/>
</dbReference>
<evidence type="ECO:0000313" key="3">
    <source>
        <dbReference type="EMBL" id="AFM06044.1"/>
    </source>
</evidence>
<dbReference type="InterPro" id="IPR019286">
    <property type="entry name" value="DUF2339_TM"/>
</dbReference>
<feature type="transmembrane region" description="Helical" evidence="2">
    <location>
        <begin position="476"/>
        <end position="494"/>
    </location>
</feature>
<dbReference type="KEGG" id="fli:Fleli_3732"/>